<organism evidence="2 3">
    <name type="scientific">Lacrimispora xylanisolvens</name>
    <dbReference type="NCBI Taxonomy" id="384636"/>
    <lineage>
        <taxon>Bacteria</taxon>
        <taxon>Bacillati</taxon>
        <taxon>Bacillota</taxon>
        <taxon>Clostridia</taxon>
        <taxon>Lachnospirales</taxon>
        <taxon>Lachnospiraceae</taxon>
        <taxon>Lacrimispora</taxon>
    </lineage>
</organism>
<feature type="region of interest" description="Disordered" evidence="1">
    <location>
        <begin position="435"/>
        <end position="463"/>
    </location>
</feature>
<name>A0A2S6HWR5_9FIRM</name>
<dbReference type="Proteomes" id="UP000237749">
    <property type="component" value="Unassembled WGS sequence"/>
</dbReference>
<comment type="caution">
    <text evidence="2">The sequence shown here is derived from an EMBL/GenBank/DDBJ whole genome shotgun (WGS) entry which is preliminary data.</text>
</comment>
<evidence type="ECO:0000313" key="3">
    <source>
        <dbReference type="Proteomes" id="UP000237749"/>
    </source>
</evidence>
<dbReference type="SUPFAM" id="SSF69279">
    <property type="entry name" value="Phage tail proteins"/>
    <property type="match status" value="1"/>
</dbReference>
<evidence type="ECO:0000313" key="2">
    <source>
        <dbReference type="EMBL" id="PPK82449.1"/>
    </source>
</evidence>
<dbReference type="Gene3D" id="3.55.50.10">
    <property type="entry name" value="Baseplate protein-like domains"/>
    <property type="match status" value="1"/>
</dbReference>
<gene>
    <name evidence="2" type="ORF">BXY41_102137</name>
</gene>
<protein>
    <submittedName>
        <fullName evidence="2">Late control gene D protein (GPD)</fullName>
    </submittedName>
</protein>
<dbReference type="Pfam" id="PF05954">
    <property type="entry name" value="Phage_GPD"/>
    <property type="match status" value="1"/>
</dbReference>
<proteinExistence type="predicted"/>
<sequence>MTEYINVKIMLNSQEIFLINPIINIQKNAGDHTKLKIQGVVRENSYRQLIIADTRTDVQVQLSGQPENLFWGIVTHIDIQVSVSEGKQYQELYLEARSFSSLLDKNKQYRSFQKQNASYKEIIEFIIKDYQGSNYIINPELTEKFLNRFTVQYNETDWEFLKRIASFLHVPLVASHNTKGAKFTFGVIWKTKVFEISKEDECQVEIIHSSINKSETAEDDYQGEQQYFKWKVDSTETPVFEVGDCVLYKGIRCYVKKADVAIQNHIITQVCYLYGKKGFYAPEERNKFITGLSLPGSVKEVKNNQIKVSLDIDASNENECWFLYSTFYSTFYCMPENGDRVNLYFPDNIENHAFVLNSVRTVPQKAVNESASQKTDDTSGDAGKQAGTNSVKQMQGTEGTEIDISPILEMLANPQNGKLINASVTYKENIDGASIQQQGQAENHGGNAQRGMGGTSGRAAKSAQPNYDFETLAANENTKVLCTKGGKMVILDDSNGSVSIVCNDGTFIGLAGSNITITSNNKITFYAAEDINLSAGKTLNISAKEKIQINCDQCGLEIVPEKIGIQGTDIKINE</sequence>
<dbReference type="RefSeq" id="WP_104434916.1">
    <property type="nucleotide sequence ID" value="NZ_PTJA01000002.1"/>
</dbReference>
<evidence type="ECO:0000256" key="1">
    <source>
        <dbReference type="SAM" id="MobiDB-lite"/>
    </source>
</evidence>
<dbReference type="OrthoDB" id="1907165at2"/>
<feature type="region of interest" description="Disordered" evidence="1">
    <location>
        <begin position="366"/>
        <end position="398"/>
    </location>
</feature>
<feature type="compositionally biased region" description="Polar residues" evidence="1">
    <location>
        <begin position="386"/>
        <end position="398"/>
    </location>
</feature>
<dbReference type="AlphaFoldDB" id="A0A2S6HWR5"/>
<accession>A0A2S6HWR5</accession>
<reference evidence="2 3" key="1">
    <citation type="submission" date="2018-02" db="EMBL/GenBank/DDBJ databases">
        <title>Genomic Encyclopedia of Archaeal and Bacterial Type Strains, Phase II (KMG-II): from individual species to whole genera.</title>
        <authorList>
            <person name="Goeker M."/>
        </authorList>
    </citation>
    <scope>NUCLEOTIDE SEQUENCE [LARGE SCALE GENOMIC DNA]</scope>
    <source>
        <strain evidence="2 3">DSM 3808</strain>
    </source>
</reference>
<keyword evidence="3" id="KW-1185">Reference proteome</keyword>
<dbReference type="EMBL" id="PTJA01000002">
    <property type="protein sequence ID" value="PPK82449.1"/>
    <property type="molecule type" value="Genomic_DNA"/>
</dbReference>